<keyword evidence="2" id="KW-0732">Signal</keyword>
<proteinExistence type="predicted"/>
<evidence type="ECO:0000256" key="1">
    <source>
        <dbReference type="SAM" id="MobiDB-lite"/>
    </source>
</evidence>
<evidence type="ECO:0008006" key="5">
    <source>
        <dbReference type="Google" id="ProtNLM"/>
    </source>
</evidence>
<evidence type="ECO:0000256" key="2">
    <source>
        <dbReference type="SAM" id="SignalP"/>
    </source>
</evidence>
<name>A0A1G1KVL7_9BACT</name>
<dbReference type="Proteomes" id="UP000178187">
    <property type="component" value="Unassembled WGS sequence"/>
</dbReference>
<protein>
    <recommendedName>
        <fullName evidence="5">Secreted protein</fullName>
    </recommendedName>
</protein>
<evidence type="ECO:0000313" key="3">
    <source>
        <dbReference type="EMBL" id="OGW96925.1"/>
    </source>
</evidence>
<feature type="chain" id="PRO_5009576568" description="Secreted protein" evidence="2">
    <location>
        <begin position="22"/>
        <end position="114"/>
    </location>
</feature>
<gene>
    <name evidence="3" type="ORF">A3G33_02890</name>
</gene>
<feature type="signal peptide" evidence="2">
    <location>
        <begin position="1"/>
        <end position="21"/>
    </location>
</feature>
<reference evidence="3 4" key="1">
    <citation type="journal article" date="2016" name="Nat. Commun.">
        <title>Thousands of microbial genomes shed light on interconnected biogeochemical processes in an aquifer system.</title>
        <authorList>
            <person name="Anantharaman K."/>
            <person name="Brown C.T."/>
            <person name="Hug L.A."/>
            <person name="Sharon I."/>
            <person name="Castelle C.J."/>
            <person name="Probst A.J."/>
            <person name="Thomas B.C."/>
            <person name="Singh A."/>
            <person name="Wilkins M.J."/>
            <person name="Karaoz U."/>
            <person name="Brodie E.L."/>
            <person name="Williams K.H."/>
            <person name="Hubbard S.S."/>
            <person name="Banfield J.F."/>
        </authorList>
    </citation>
    <scope>NUCLEOTIDE SEQUENCE [LARGE SCALE GENOMIC DNA]</scope>
</reference>
<comment type="caution">
    <text evidence="3">The sequence shown here is derived from an EMBL/GenBank/DDBJ whole genome shotgun (WGS) entry which is preliminary data.</text>
</comment>
<evidence type="ECO:0000313" key="4">
    <source>
        <dbReference type="Proteomes" id="UP000178187"/>
    </source>
</evidence>
<dbReference type="EMBL" id="MHFR01000045">
    <property type="protein sequence ID" value="OGW96925.1"/>
    <property type="molecule type" value="Genomic_DNA"/>
</dbReference>
<feature type="compositionally biased region" description="Polar residues" evidence="1">
    <location>
        <begin position="99"/>
        <end position="114"/>
    </location>
</feature>
<organism evidence="3 4">
    <name type="scientific">Candidatus Danuiimicrobium aquiferis</name>
    <dbReference type="NCBI Taxonomy" id="1801832"/>
    <lineage>
        <taxon>Bacteria</taxon>
        <taxon>Pseudomonadati</taxon>
        <taxon>Candidatus Omnitrophota</taxon>
        <taxon>Candidatus Danuiimicrobium</taxon>
    </lineage>
</organism>
<sequence>MKHWICFLIVALLMISVNVCAQDDVSEDGGVYKDGRLFNISPDRKMINVGGVNTPEGLDIYMNRWFERFEGEIKDLGRKIDDLSNEIKELKKSVEKNAESSQARTSTEGNVFKR</sequence>
<accession>A0A1G1KVL7</accession>
<feature type="region of interest" description="Disordered" evidence="1">
    <location>
        <begin position="94"/>
        <end position="114"/>
    </location>
</feature>
<dbReference type="AlphaFoldDB" id="A0A1G1KVL7"/>